<dbReference type="InterPro" id="IPR001214">
    <property type="entry name" value="SET_dom"/>
</dbReference>
<evidence type="ECO:0000256" key="6">
    <source>
        <dbReference type="ARBA" id="ARBA00022691"/>
    </source>
</evidence>
<dbReference type="GO" id="GO:0005634">
    <property type="term" value="C:nucleus"/>
    <property type="evidence" value="ECO:0007669"/>
    <property type="project" value="UniProtKB-SubCell"/>
</dbReference>
<evidence type="ECO:0000256" key="7">
    <source>
        <dbReference type="ARBA" id="ARBA00023242"/>
    </source>
</evidence>
<dbReference type="InterPro" id="IPR006560">
    <property type="entry name" value="AWS_dom"/>
</dbReference>
<feature type="domain" description="Post-SET" evidence="10">
    <location>
        <begin position="618"/>
        <end position="634"/>
    </location>
</feature>
<evidence type="ECO:0000313" key="12">
    <source>
        <dbReference type="EMBL" id="KAG0470951.1"/>
    </source>
</evidence>
<protein>
    <recommendedName>
        <fullName evidence="14">Histone-lysine N-methyltransferase ASHH2</fullName>
    </recommendedName>
</protein>
<dbReference type="PROSITE" id="PS51215">
    <property type="entry name" value="AWS"/>
    <property type="match status" value="1"/>
</dbReference>
<gene>
    <name evidence="12" type="ORF">HPP92_015497</name>
</gene>
<name>A0A835UTB6_VANPL</name>
<dbReference type="PANTHER" id="PTHR22884">
    <property type="entry name" value="SET DOMAIN PROTEINS"/>
    <property type="match status" value="1"/>
</dbReference>
<keyword evidence="4" id="KW-0489">Methyltransferase</keyword>
<evidence type="ECO:0000256" key="2">
    <source>
        <dbReference type="ARBA" id="ARBA00004286"/>
    </source>
</evidence>
<feature type="domain" description="AWS" evidence="11">
    <location>
        <begin position="444"/>
        <end position="494"/>
    </location>
</feature>
<dbReference type="SUPFAM" id="SSF82199">
    <property type="entry name" value="SET domain"/>
    <property type="match status" value="1"/>
</dbReference>
<dbReference type="CDD" id="cd19172">
    <property type="entry name" value="SET_SETD2"/>
    <property type="match status" value="1"/>
</dbReference>
<keyword evidence="5" id="KW-0808">Transferase</keyword>
<dbReference type="PROSITE" id="PS50868">
    <property type="entry name" value="POST_SET"/>
    <property type="match status" value="1"/>
</dbReference>
<evidence type="ECO:0000259" key="10">
    <source>
        <dbReference type="PROSITE" id="PS50868"/>
    </source>
</evidence>
<evidence type="ECO:0008006" key="14">
    <source>
        <dbReference type="Google" id="ProtNLM"/>
    </source>
</evidence>
<dbReference type="OrthoDB" id="422362at2759"/>
<evidence type="ECO:0000259" key="11">
    <source>
        <dbReference type="PROSITE" id="PS51215"/>
    </source>
</evidence>
<dbReference type="FunFam" id="2.170.270.10:FF:000035">
    <property type="entry name" value="Histone-lysine N-methyltransferase"/>
    <property type="match status" value="1"/>
</dbReference>
<dbReference type="InterPro" id="IPR050777">
    <property type="entry name" value="SET2_Histone-Lys_MeTrsfase"/>
</dbReference>
<feature type="compositionally biased region" description="Polar residues" evidence="8">
    <location>
        <begin position="1114"/>
        <end position="1134"/>
    </location>
</feature>
<dbReference type="Proteomes" id="UP000639772">
    <property type="component" value="Unassembled WGS sequence"/>
</dbReference>
<evidence type="ECO:0000256" key="4">
    <source>
        <dbReference type="ARBA" id="ARBA00022603"/>
    </source>
</evidence>
<sequence>MEENAGVKSALALLIHQLSSYKKVEFEQNMAERCGSVLKSNTRERQLGEKDLESTLTQETSADNLLSECHGVSSRIDVEFASTTVPCKKSFDSGNSPDSDVYNPHVDFDACTLDGFTSIKLEGVMDQNTLIQETKDPSKAKSKKGQQRKKKNEKRQKKENREKKLRNAGRFNNFPSASSSHPSISKNLEVLGRLEKEQRTSLSSNDGDGLLESTLPIDDIQSCGGRRSVKTRVSKRTFSLACSLRHTRKLRCGQQKRNIQKSEKVLGVDAYPSENGLISDPSRTNDDSSSQGGHIHGETAMSDALLEDASNDVAVSVLTKLSARRGYNIYWASFLYQKWRCVPDELVSIIEKSKCFFGVLEHKKGSFTADHICYEMGNCTVPQEKTDEAINRDLGILEEEDFSMAQNTCGEIALRRQSAAARPTWTLIKSNIFLHRSQRSQTIDEIMVCQCNTRPGGSLGCGEECLNRMLNIECVRGTCPCGDLCSNQQFQRRRYAKFKWIKCGKKGYGLQLEEDVLKGQFLIEYVLDLAAYEARLKNYACRGQKHFYFMTLNGGEVIDACDKGNLGRFINHSCDPNCRTEKWMVNGEVCIGLFAIRDIKKGEEVTFDYNYVRVFGAAAKRCICGSADCRGYIGGDPSNSEVIVQDDSDGEDVEPLMVDAAGENRFGVVEANSEAIEAKAVRHENVSVNGNDFQVNPVISDAMHCPSSKLNLNDDLLQSAVLMCSASEHQPLQDTQLALAKVEPDQAASEPLDVDTMPSISRSSSHGQLCGRSRHSMDTLHADQVVQTSISADPTKFLSKTSDAVTSKKKLTTSVDEENSTSKSSIAMKSLHPVKVKRSMATIKTVASVKTKKVSNTICNRHIEGVEEKLNELLDDDGGIRRQKDAAKGYLKLLVVTSAAGDEISGSVSQSARDLSLILDAILKTKSRMVLVDIINKMVLEFLAEKQILSRDLINPAAPCSRMESFKESMLKLMKHRDSQIQVSARNFSNQWIPRTIRTMKPSDRDDPQMSIKRRGTTKFKSCHEQAKWETDAIVCVNATNSFSTSPSEVDNFGCSASFADSNPEGTRIRKRKSRWDQPAEVDLGFSQASQCSGDQLVLDSIKKPCLQLGTISNSNIPRQTPSAWSERNNSSHETTTESIRHDVEDGEMPPGFESPCIDEHCTNSSSMGEVVIAHPQERYLPHLPVSYGMPLLLMQQLGTPEIEVSNEFGPSFGIAPSFPFKPFPPLPTYPRKDPNGENSTINACAIRPQVKEKAQQEKICTPSNERALCHGNGNGRRFSQWPRHWNNQRSQRCPPNWLQGGNAFRFEGGSRNRVRNLDSGNSRMDGCGGFNPSQGVNNAYFRSKFNRKDCYHN</sequence>
<feature type="compositionally biased region" description="Basic and acidic residues" evidence="8">
    <location>
        <begin position="1135"/>
        <end position="1144"/>
    </location>
</feature>
<evidence type="ECO:0000256" key="3">
    <source>
        <dbReference type="ARBA" id="ARBA00022454"/>
    </source>
</evidence>
<dbReference type="EMBL" id="JADCNM010000008">
    <property type="protein sequence ID" value="KAG0470951.1"/>
    <property type="molecule type" value="Genomic_DNA"/>
</dbReference>
<feature type="region of interest" description="Disordered" evidence="8">
    <location>
        <begin position="1114"/>
        <end position="1147"/>
    </location>
</feature>
<dbReference type="SMART" id="SM00317">
    <property type="entry name" value="SET"/>
    <property type="match status" value="1"/>
</dbReference>
<keyword evidence="7" id="KW-0539">Nucleus</keyword>
<evidence type="ECO:0000313" key="13">
    <source>
        <dbReference type="Proteomes" id="UP000639772"/>
    </source>
</evidence>
<feature type="region of interest" description="Disordered" evidence="8">
    <location>
        <begin position="275"/>
        <end position="296"/>
    </location>
</feature>
<dbReference type="GO" id="GO:0005694">
    <property type="term" value="C:chromosome"/>
    <property type="evidence" value="ECO:0007669"/>
    <property type="project" value="UniProtKB-SubCell"/>
</dbReference>
<feature type="compositionally biased region" description="Basic residues" evidence="8">
    <location>
        <begin position="140"/>
        <end position="167"/>
    </location>
</feature>
<dbReference type="InterPro" id="IPR003616">
    <property type="entry name" value="Post-SET_dom"/>
</dbReference>
<accession>A0A835UTB6</accession>
<dbReference type="GO" id="GO:0046975">
    <property type="term" value="F:histone H3K36 methyltransferase activity"/>
    <property type="evidence" value="ECO:0007669"/>
    <property type="project" value="InterPro"/>
</dbReference>
<feature type="compositionally biased region" description="Polar residues" evidence="8">
    <location>
        <begin position="758"/>
        <end position="767"/>
    </location>
</feature>
<comment type="subcellular location">
    <subcellularLocation>
        <location evidence="2">Chromosome</location>
    </subcellularLocation>
    <subcellularLocation>
        <location evidence="1">Nucleus</location>
    </subcellularLocation>
</comment>
<feature type="region of interest" description="Disordered" evidence="8">
    <location>
        <begin position="748"/>
        <end position="772"/>
    </location>
</feature>
<keyword evidence="3" id="KW-0158">Chromosome</keyword>
<dbReference type="GO" id="GO:0032259">
    <property type="term" value="P:methylation"/>
    <property type="evidence" value="ECO:0007669"/>
    <property type="project" value="UniProtKB-KW"/>
</dbReference>
<dbReference type="InterPro" id="IPR044437">
    <property type="entry name" value="SETD2/Set2_SET"/>
</dbReference>
<keyword evidence="6" id="KW-0949">S-adenosyl-L-methionine</keyword>
<reference evidence="12 13" key="1">
    <citation type="journal article" date="2020" name="Nat. Food">
        <title>A phased Vanilla planifolia genome enables genetic improvement of flavour and production.</title>
        <authorList>
            <person name="Hasing T."/>
            <person name="Tang H."/>
            <person name="Brym M."/>
            <person name="Khazi F."/>
            <person name="Huang T."/>
            <person name="Chambers A.H."/>
        </authorList>
    </citation>
    <scope>NUCLEOTIDE SEQUENCE [LARGE SCALE GENOMIC DNA]</scope>
    <source>
        <tissue evidence="12">Leaf</tissue>
    </source>
</reference>
<dbReference type="InterPro" id="IPR046341">
    <property type="entry name" value="SET_dom_sf"/>
</dbReference>
<dbReference type="Pfam" id="PF00856">
    <property type="entry name" value="SET"/>
    <property type="match status" value="1"/>
</dbReference>
<feature type="domain" description="SET" evidence="9">
    <location>
        <begin position="488"/>
        <end position="610"/>
    </location>
</feature>
<organism evidence="12 13">
    <name type="scientific">Vanilla planifolia</name>
    <name type="common">Vanilla</name>
    <dbReference type="NCBI Taxonomy" id="51239"/>
    <lineage>
        <taxon>Eukaryota</taxon>
        <taxon>Viridiplantae</taxon>
        <taxon>Streptophyta</taxon>
        <taxon>Embryophyta</taxon>
        <taxon>Tracheophyta</taxon>
        <taxon>Spermatophyta</taxon>
        <taxon>Magnoliopsida</taxon>
        <taxon>Liliopsida</taxon>
        <taxon>Asparagales</taxon>
        <taxon>Orchidaceae</taxon>
        <taxon>Vanilloideae</taxon>
        <taxon>Vanilleae</taxon>
        <taxon>Vanilla</taxon>
    </lineage>
</organism>
<evidence type="ECO:0000259" key="9">
    <source>
        <dbReference type="PROSITE" id="PS50280"/>
    </source>
</evidence>
<dbReference type="Pfam" id="PF17907">
    <property type="entry name" value="AWS"/>
    <property type="match status" value="1"/>
</dbReference>
<evidence type="ECO:0000256" key="1">
    <source>
        <dbReference type="ARBA" id="ARBA00004123"/>
    </source>
</evidence>
<dbReference type="Gene3D" id="2.170.270.10">
    <property type="entry name" value="SET domain"/>
    <property type="match status" value="1"/>
</dbReference>
<evidence type="ECO:0000256" key="5">
    <source>
        <dbReference type="ARBA" id="ARBA00022679"/>
    </source>
</evidence>
<proteinExistence type="predicted"/>
<evidence type="ECO:0000256" key="8">
    <source>
        <dbReference type="SAM" id="MobiDB-lite"/>
    </source>
</evidence>
<dbReference type="SMART" id="SM00570">
    <property type="entry name" value="AWS"/>
    <property type="match status" value="1"/>
</dbReference>
<feature type="region of interest" description="Disordered" evidence="8">
    <location>
        <begin position="130"/>
        <end position="184"/>
    </location>
</feature>
<dbReference type="PROSITE" id="PS50280">
    <property type="entry name" value="SET"/>
    <property type="match status" value="1"/>
</dbReference>
<comment type="caution">
    <text evidence="12">The sequence shown here is derived from an EMBL/GenBank/DDBJ whole genome shotgun (WGS) entry which is preliminary data.</text>
</comment>